<feature type="region of interest" description="Disordered" evidence="8">
    <location>
        <begin position="58"/>
        <end position="91"/>
    </location>
</feature>
<dbReference type="AlphaFoldDB" id="A0ABD3VY96"/>
<feature type="compositionally biased region" description="Acidic residues" evidence="8">
    <location>
        <begin position="738"/>
        <end position="749"/>
    </location>
</feature>
<dbReference type="Gene3D" id="2.60.40.150">
    <property type="entry name" value="C2 domain"/>
    <property type="match status" value="3"/>
</dbReference>
<dbReference type="CDD" id="cd08377">
    <property type="entry name" value="C2C_MCTP_PRT"/>
    <property type="match status" value="1"/>
</dbReference>
<evidence type="ECO:0000313" key="12">
    <source>
        <dbReference type="Proteomes" id="UP001634394"/>
    </source>
</evidence>
<name>A0ABD3VY96_SINWO</name>
<evidence type="ECO:0000256" key="9">
    <source>
        <dbReference type="SAM" id="Phobius"/>
    </source>
</evidence>
<evidence type="ECO:0000256" key="7">
    <source>
        <dbReference type="ARBA" id="ARBA00023136"/>
    </source>
</evidence>
<dbReference type="Pfam" id="PF08372">
    <property type="entry name" value="PRT_C"/>
    <property type="match status" value="1"/>
</dbReference>
<evidence type="ECO:0000256" key="3">
    <source>
        <dbReference type="ARBA" id="ARBA00022723"/>
    </source>
</evidence>
<comment type="subcellular location">
    <subcellularLocation>
        <location evidence="1">Membrane</location>
        <topology evidence="1">Multi-pass membrane protein</topology>
    </subcellularLocation>
</comment>
<feature type="transmembrane region" description="Helical" evidence="9">
    <location>
        <begin position="798"/>
        <end position="819"/>
    </location>
</feature>
<feature type="transmembrane region" description="Helical" evidence="9">
    <location>
        <begin position="685"/>
        <end position="703"/>
    </location>
</feature>
<evidence type="ECO:0000256" key="5">
    <source>
        <dbReference type="ARBA" id="ARBA00022837"/>
    </source>
</evidence>
<dbReference type="PRINTS" id="PR00360">
    <property type="entry name" value="C2DOMAIN"/>
</dbReference>
<evidence type="ECO:0000259" key="10">
    <source>
        <dbReference type="PROSITE" id="PS50004"/>
    </source>
</evidence>
<dbReference type="Pfam" id="PF00168">
    <property type="entry name" value="C2"/>
    <property type="match status" value="3"/>
</dbReference>
<evidence type="ECO:0000256" key="6">
    <source>
        <dbReference type="ARBA" id="ARBA00022989"/>
    </source>
</evidence>
<dbReference type="InterPro" id="IPR035892">
    <property type="entry name" value="C2_domain_sf"/>
</dbReference>
<evidence type="ECO:0000256" key="2">
    <source>
        <dbReference type="ARBA" id="ARBA00022692"/>
    </source>
</evidence>
<dbReference type="FunFam" id="2.60.40.150:FF:000050">
    <property type="entry name" value="Multiple C2 and transmembrane domain containing 1"/>
    <property type="match status" value="1"/>
</dbReference>
<gene>
    <name evidence="11" type="ORF">ACJMK2_043617</name>
</gene>
<dbReference type="InterPro" id="IPR000008">
    <property type="entry name" value="C2_dom"/>
</dbReference>
<dbReference type="InterPro" id="IPR013583">
    <property type="entry name" value="MCTP_C"/>
</dbReference>
<keyword evidence="3" id="KW-0479">Metal-binding</keyword>
<dbReference type="EMBL" id="JBJQND010000009">
    <property type="protein sequence ID" value="KAL3866310.1"/>
    <property type="molecule type" value="Genomic_DNA"/>
</dbReference>
<dbReference type="CDD" id="cd04042">
    <property type="entry name" value="C2A_MCTP_PRT"/>
    <property type="match status" value="1"/>
</dbReference>
<feature type="domain" description="C2" evidence="10">
    <location>
        <begin position="335"/>
        <end position="453"/>
    </location>
</feature>
<reference evidence="11 12" key="1">
    <citation type="submission" date="2024-11" db="EMBL/GenBank/DDBJ databases">
        <title>Chromosome-level genome assembly of the freshwater bivalve Anodonta woodiana.</title>
        <authorList>
            <person name="Chen X."/>
        </authorList>
    </citation>
    <scope>NUCLEOTIDE SEQUENCE [LARGE SCALE GENOMIC DNA]</scope>
    <source>
        <strain evidence="11">MN2024</strain>
        <tissue evidence="11">Gills</tissue>
    </source>
</reference>
<dbReference type="SUPFAM" id="SSF49562">
    <property type="entry name" value="C2 domain (Calcium/lipid-binding domain, CaLB)"/>
    <property type="match status" value="3"/>
</dbReference>
<dbReference type="FunFam" id="2.60.40.150:FF:000167">
    <property type="entry name" value="Multiple C2 domains, transmembrane 2a"/>
    <property type="match status" value="1"/>
</dbReference>
<feature type="compositionally biased region" description="Polar residues" evidence="8">
    <location>
        <begin position="79"/>
        <end position="91"/>
    </location>
</feature>
<evidence type="ECO:0000256" key="8">
    <source>
        <dbReference type="SAM" id="MobiDB-lite"/>
    </source>
</evidence>
<accession>A0ABD3VY96</accession>
<feature type="region of interest" description="Disordered" evidence="8">
    <location>
        <begin position="20"/>
        <end position="43"/>
    </location>
</feature>
<keyword evidence="5" id="KW-0106">Calcium</keyword>
<protein>
    <recommendedName>
        <fullName evidence="10">C2 domain-containing protein</fullName>
    </recommendedName>
</protein>
<dbReference type="PANTHER" id="PTHR45911:SF4">
    <property type="entry name" value="MULTIPLE C2 AND TRANSMEMBRANE DOMAIN-CONTAINING PROTEIN"/>
    <property type="match status" value="1"/>
</dbReference>
<feature type="non-terminal residue" evidence="11">
    <location>
        <position position="1"/>
    </location>
</feature>
<feature type="transmembrane region" description="Helical" evidence="9">
    <location>
        <begin position="710"/>
        <end position="729"/>
    </location>
</feature>
<dbReference type="SMART" id="SM00239">
    <property type="entry name" value="C2"/>
    <property type="match status" value="3"/>
</dbReference>
<keyword evidence="12" id="KW-1185">Reference proteome</keyword>
<dbReference type="Proteomes" id="UP001634394">
    <property type="component" value="Unassembled WGS sequence"/>
</dbReference>
<feature type="domain" description="C2" evidence="10">
    <location>
        <begin position="485"/>
        <end position="608"/>
    </location>
</feature>
<organism evidence="11 12">
    <name type="scientific">Sinanodonta woodiana</name>
    <name type="common">Chinese pond mussel</name>
    <name type="synonym">Anodonta woodiana</name>
    <dbReference type="NCBI Taxonomy" id="1069815"/>
    <lineage>
        <taxon>Eukaryota</taxon>
        <taxon>Metazoa</taxon>
        <taxon>Spiralia</taxon>
        <taxon>Lophotrochozoa</taxon>
        <taxon>Mollusca</taxon>
        <taxon>Bivalvia</taxon>
        <taxon>Autobranchia</taxon>
        <taxon>Heteroconchia</taxon>
        <taxon>Palaeoheterodonta</taxon>
        <taxon>Unionida</taxon>
        <taxon>Unionoidea</taxon>
        <taxon>Unionidae</taxon>
        <taxon>Unioninae</taxon>
        <taxon>Sinanodonta</taxon>
    </lineage>
</organism>
<dbReference type="CDD" id="cd08376">
    <property type="entry name" value="C2B_MCTP_PRT"/>
    <property type="match status" value="1"/>
</dbReference>
<dbReference type="GO" id="GO:0046872">
    <property type="term" value="F:metal ion binding"/>
    <property type="evidence" value="ECO:0007669"/>
    <property type="project" value="UniProtKB-KW"/>
</dbReference>
<feature type="domain" description="C2" evidence="10">
    <location>
        <begin position="180"/>
        <end position="297"/>
    </location>
</feature>
<evidence type="ECO:0000313" key="11">
    <source>
        <dbReference type="EMBL" id="KAL3866310.1"/>
    </source>
</evidence>
<keyword evidence="6 9" id="KW-1133">Transmembrane helix</keyword>
<comment type="caution">
    <text evidence="11">The sequence shown here is derived from an EMBL/GenBank/DDBJ whole genome shotgun (WGS) entry which is preliminary data.</text>
</comment>
<dbReference type="PROSITE" id="PS50004">
    <property type="entry name" value="C2"/>
    <property type="match status" value="3"/>
</dbReference>
<keyword evidence="4" id="KW-0677">Repeat</keyword>
<evidence type="ECO:0000256" key="4">
    <source>
        <dbReference type="ARBA" id="ARBA00022737"/>
    </source>
</evidence>
<feature type="region of interest" description="Disordered" evidence="8">
    <location>
        <begin position="737"/>
        <end position="756"/>
    </location>
</feature>
<dbReference type="GO" id="GO:0016020">
    <property type="term" value="C:membrane"/>
    <property type="evidence" value="ECO:0007669"/>
    <property type="project" value="UniProtKB-SubCell"/>
</dbReference>
<sequence>SQHEVEDRLRSQSAIDIRVVQDDYKSTSSTMTTNPVPQHKSLRKRFFASFRSKSKKALLQQSSSKDKSESSLSSIEQSPQHVSESLQRMSLSASQPEMFHQFSSLHNSLEKDDAITHYSQTETNVTISPTTSQECSFSDQSLTPPLKLPQIDVKNVEMELERGEEDDSGIAVLDTNVIVQESTAISSQQYVLMQNPFHQLEVWLQEGCDLAIRDSCGTSDPYVKFRIGNRQYYRSRTILKNLNPKWDEKFMIPIDDVLQPVQVRVFDYDRGMTDDPMGSAEIDLASLELNISTDLKLLLTDKKCPDEYMGYLKLQVRLLPKSQEEKENYYKKSVRVPQCESATRKVKTQIWSGVVTIVLLEGRDLIPMDDNGLSDPYVRFRLGNEKYKSKFKNKTLNPKWLEQFDLRMYEGQTSHLEITLYDHDVGRDDFMGRAEIDLSQLECEKTHMIDQPLEDSAGVIKLLLTISGTTGSETISDLQNFCFTQQERNQIIKKYGLAKMFHNLKDVGWLQVKVYKAQGLMAADIGGKSDPFCVLELVNSRLQTQTEYKTLNPEWNKVFTFNVKDIHSVLEVTVYDEDRDRKVEFLGRVSIPLLKIQSGERRWYALKDRKLLHKTKGSIQLEMDFIFNHVKAAVRTVNPKEEKYMQPDPRFKISTMKKNIDRVSQLISTFMDTGRFIQSCFQWESTYRSITAFIIFLILVWNFELYMLPITLLIIFLRNLFVASVLGSFSKEPVEDKYVDEEDDEEDDEKDKAKNKDEKKGLRDKFHAIQEICLQVQKVLDVIASLGERVKNTFNWSVPWLSTLAVIALSVGTIILYYIPVRYLILAWGINKFTKKLRAPNAIPNNELLDFLSRIPSDSELIMYRELRPDINTVSSKKKKS</sequence>
<proteinExistence type="predicted"/>
<evidence type="ECO:0000256" key="1">
    <source>
        <dbReference type="ARBA" id="ARBA00004141"/>
    </source>
</evidence>
<keyword evidence="7 9" id="KW-0472">Membrane</keyword>
<feature type="compositionally biased region" description="Polar residues" evidence="8">
    <location>
        <begin position="26"/>
        <end position="36"/>
    </location>
</feature>
<keyword evidence="2 9" id="KW-0812">Transmembrane</keyword>
<dbReference type="PANTHER" id="PTHR45911">
    <property type="entry name" value="C2 DOMAIN-CONTAINING PROTEIN"/>
    <property type="match status" value="1"/>
</dbReference>